<keyword evidence="3" id="KW-0520">NAD</keyword>
<name>A0A255H2U6_9ACTN</name>
<dbReference type="FunFam" id="3.40.309.10:FF:000003">
    <property type="entry name" value="Aldehyde dehydrogenase"/>
    <property type="match status" value="1"/>
</dbReference>
<dbReference type="InterPro" id="IPR016163">
    <property type="entry name" value="Ald_DH_C"/>
</dbReference>
<dbReference type="Pfam" id="PF00171">
    <property type="entry name" value="Aldedh"/>
    <property type="match status" value="1"/>
</dbReference>
<gene>
    <name evidence="10" type="ORF">CGZ93_08230</name>
</gene>
<keyword evidence="11" id="KW-1185">Reference proteome</keyword>
<evidence type="ECO:0000256" key="4">
    <source>
        <dbReference type="PIRNR" id="PIRNR036492"/>
    </source>
</evidence>
<sequence>MEQSRDQSTDVTELRRGFATGRSHEQQWRRTQLEGLRRLLTRHETELTDAICQDVGKPAHEVRLFELQPLINEIDHTLANLRVWLMPRRVGVPLNTQPATAEVHPQPKGVVLVLSPWNYPLQLLLSPTIGALAAGNAVLLKPSEVAPHTAHLMARLIPQYVDPELVRVATGGVQETTRLLTERFDHIIYTGSTAVGKIVMRAAAEHLTPVTLELGGKSPVFVDASVDLAAAARRIVWAKFTNAGQTCVSPDHVLVTPDAKDRLLTELARAIRTFFGEEPRQSPDFGRIVNDKHFERLSGLLDSGRAVVGGQQDAAGRYLAPTVLVDVDPDSPVMDEEIFGPILPVLEVADASAAIEFITARPHPLALYVFSDDSATREAFSERTLSGGLVFNAALIHLSIPDLPFGGVGDSGMGHYHGRFSVDTFSHLRAVFGKPLQPDTLEVVYPPVNDLRRRLMKLVRLTPR</sequence>
<dbReference type="RefSeq" id="WP_094363664.1">
    <property type="nucleotide sequence ID" value="NZ_NMVQ01000012.1"/>
</dbReference>
<dbReference type="FunFam" id="3.40.605.10:FF:000004">
    <property type="entry name" value="Aldehyde dehydrogenase"/>
    <property type="match status" value="1"/>
</dbReference>
<dbReference type="InterPro" id="IPR016161">
    <property type="entry name" value="Ald_DH/histidinol_DH"/>
</dbReference>
<feature type="domain" description="Aldehyde dehydrogenase" evidence="9">
    <location>
        <begin position="16"/>
        <end position="431"/>
    </location>
</feature>
<evidence type="ECO:0000256" key="3">
    <source>
        <dbReference type="ARBA" id="ARBA00023027"/>
    </source>
</evidence>
<comment type="similarity">
    <text evidence="1 4 7">Belongs to the aldehyde dehydrogenase family.</text>
</comment>
<dbReference type="InterPro" id="IPR029510">
    <property type="entry name" value="Ald_DH_CS_GLU"/>
</dbReference>
<proteinExistence type="inferred from homology"/>
<dbReference type="InterPro" id="IPR015590">
    <property type="entry name" value="Aldehyde_DH_dom"/>
</dbReference>
<dbReference type="GO" id="GO:0004029">
    <property type="term" value="F:aldehyde dehydrogenase (NAD+) activity"/>
    <property type="evidence" value="ECO:0007669"/>
    <property type="project" value="TreeGrafter"/>
</dbReference>
<evidence type="ECO:0000256" key="2">
    <source>
        <dbReference type="ARBA" id="ARBA00023002"/>
    </source>
</evidence>
<dbReference type="AlphaFoldDB" id="A0A255H2U6"/>
<dbReference type="PANTHER" id="PTHR43570:SF16">
    <property type="entry name" value="ALDEHYDE DEHYDROGENASE TYPE III, ISOFORM Q"/>
    <property type="match status" value="1"/>
</dbReference>
<dbReference type="InterPro" id="IPR016162">
    <property type="entry name" value="Ald_DH_N"/>
</dbReference>
<keyword evidence="2 4" id="KW-0560">Oxidoreductase</keyword>
<accession>A0A255H2U6</accession>
<dbReference type="InterPro" id="IPR012394">
    <property type="entry name" value="Aldehyde_DH_NAD(P)"/>
</dbReference>
<comment type="caution">
    <text evidence="10">The sequence shown here is derived from an EMBL/GenBank/DDBJ whole genome shotgun (WGS) entry which is preliminary data.</text>
</comment>
<dbReference type="PROSITE" id="PS00687">
    <property type="entry name" value="ALDEHYDE_DEHYDR_GLU"/>
    <property type="match status" value="1"/>
</dbReference>
<dbReference type="Proteomes" id="UP000216311">
    <property type="component" value="Unassembled WGS sequence"/>
</dbReference>
<evidence type="ECO:0000256" key="5">
    <source>
        <dbReference type="PIRSR" id="PIRSR036492-1"/>
    </source>
</evidence>
<evidence type="ECO:0000256" key="1">
    <source>
        <dbReference type="ARBA" id="ARBA00009986"/>
    </source>
</evidence>
<evidence type="ECO:0000313" key="11">
    <source>
        <dbReference type="Proteomes" id="UP000216311"/>
    </source>
</evidence>
<feature type="active site" evidence="5 6">
    <location>
        <position position="213"/>
    </location>
</feature>
<protein>
    <recommendedName>
        <fullName evidence="4">Aldehyde dehydrogenase</fullName>
    </recommendedName>
</protein>
<evidence type="ECO:0000256" key="7">
    <source>
        <dbReference type="RuleBase" id="RU003345"/>
    </source>
</evidence>
<evidence type="ECO:0000256" key="6">
    <source>
        <dbReference type="PROSITE-ProRule" id="PRU10007"/>
    </source>
</evidence>
<feature type="active site" evidence="5">
    <location>
        <position position="247"/>
    </location>
</feature>
<organism evidence="10 11">
    <name type="scientific">Enemella dayhoffiae</name>
    <dbReference type="NCBI Taxonomy" id="2016507"/>
    <lineage>
        <taxon>Bacteria</taxon>
        <taxon>Bacillati</taxon>
        <taxon>Actinomycetota</taxon>
        <taxon>Actinomycetes</taxon>
        <taxon>Propionibacteriales</taxon>
        <taxon>Propionibacteriaceae</taxon>
        <taxon>Enemella</taxon>
    </lineage>
</organism>
<dbReference type="Gene3D" id="3.40.309.10">
    <property type="entry name" value="Aldehyde Dehydrogenase, Chain A, domain 2"/>
    <property type="match status" value="1"/>
</dbReference>
<dbReference type="Gene3D" id="3.40.605.10">
    <property type="entry name" value="Aldehyde Dehydrogenase, Chain A, domain 1"/>
    <property type="match status" value="1"/>
</dbReference>
<evidence type="ECO:0000256" key="8">
    <source>
        <dbReference type="SAM" id="MobiDB-lite"/>
    </source>
</evidence>
<dbReference type="PIRSF" id="PIRSF036492">
    <property type="entry name" value="ALDH"/>
    <property type="match status" value="1"/>
</dbReference>
<dbReference type="SUPFAM" id="SSF53720">
    <property type="entry name" value="ALDH-like"/>
    <property type="match status" value="1"/>
</dbReference>
<dbReference type="OrthoDB" id="6882680at2"/>
<dbReference type="PANTHER" id="PTHR43570">
    <property type="entry name" value="ALDEHYDE DEHYDROGENASE"/>
    <property type="match status" value="1"/>
</dbReference>
<dbReference type="EMBL" id="NMVQ01000012">
    <property type="protein sequence ID" value="OYO21920.1"/>
    <property type="molecule type" value="Genomic_DNA"/>
</dbReference>
<evidence type="ECO:0000313" key="10">
    <source>
        <dbReference type="EMBL" id="OYO21920.1"/>
    </source>
</evidence>
<dbReference type="GO" id="GO:0006081">
    <property type="term" value="P:aldehyde metabolic process"/>
    <property type="evidence" value="ECO:0007669"/>
    <property type="project" value="InterPro"/>
</dbReference>
<feature type="region of interest" description="Disordered" evidence="8">
    <location>
        <begin position="1"/>
        <end position="25"/>
    </location>
</feature>
<dbReference type="CDD" id="cd07087">
    <property type="entry name" value="ALDH_F3-13-14_CALDH-like"/>
    <property type="match status" value="1"/>
</dbReference>
<dbReference type="GO" id="GO:0005737">
    <property type="term" value="C:cytoplasm"/>
    <property type="evidence" value="ECO:0007669"/>
    <property type="project" value="TreeGrafter"/>
</dbReference>
<evidence type="ECO:0000259" key="9">
    <source>
        <dbReference type="Pfam" id="PF00171"/>
    </source>
</evidence>
<reference evidence="10 11" key="1">
    <citation type="submission" date="2017-07" db="EMBL/GenBank/DDBJ databases">
        <title>Draft whole genome sequences of clinical Proprionibacteriaceae strains.</title>
        <authorList>
            <person name="Bernier A.-M."/>
            <person name="Bernard K."/>
            <person name="Domingo M.-C."/>
        </authorList>
    </citation>
    <scope>NUCLEOTIDE SEQUENCE [LARGE SCALE GENOMIC DNA]</scope>
    <source>
        <strain evidence="10 11">NML 130396</strain>
    </source>
</reference>